<sequence length="109" mass="12026">MMNCDAVILQVPCLFGSLIPTIVYSSLFAVCFSFGYLLLPMGAITAATSLCLQPSLPDDNDNKKGTRNLLELNIQSMQILSQFCYNLEVLLVTLPNKQQDIVQVPLITE</sequence>
<comment type="caution">
    <text evidence="2">The sequence shown here is derived from an EMBL/GenBank/DDBJ whole genome shotgun (WGS) entry which is preliminary data.</text>
</comment>
<proteinExistence type="predicted"/>
<dbReference type="EMBL" id="JAHDVG010000465">
    <property type="protein sequence ID" value="KAH1183972.1"/>
    <property type="molecule type" value="Genomic_DNA"/>
</dbReference>
<keyword evidence="3" id="KW-1185">Reference proteome</keyword>
<evidence type="ECO:0000313" key="3">
    <source>
        <dbReference type="Proteomes" id="UP000827986"/>
    </source>
</evidence>
<keyword evidence="1" id="KW-1133">Transmembrane helix</keyword>
<evidence type="ECO:0000313" key="2">
    <source>
        <dbReference type="EMBL" id="KAH1183972.1"/>
    </source>
</evidence>
<keyword evidence="1" id="KW-0472">Membrane</keyword>
<dbReference type="AlphaFoldDB" id="A0A9D4B0W3"/>
<evidence type="ECO:0000256" key="1">
    <source>
        <dbReference type="SAM" id="Phobius"/>
    </source>
</evidence>
<dbReference type="Proteomes" id="UP000827986">
    <property type="component" value="Unassembled WGS sequence"/>
</dbReference>
<name>A0A9D4B0W3_9SAUR</name>
<protein>
    <submittedName>
        <fullName evidence="2">Uncharacterized protein</fullName>
    </submittedName>
</protein>
<keyword evidence="1" id="KW-0812">Transmembrane</keyword>
<reference evidence="2" key="1">
    <citation type="submission" date="2021-09" db="EMBL/GenBank/DDBJ databases">
        <title>The genome of Mauremys mutica provides insights into the evolution of semi-aquatic lifestyle.</title>
        <authorList>
            <person name="Gong S."/>
            <person name="Gao Y."/>
        </authorList>
    </citation>
    <scope>NUCLEOTIDE SEQUENCE</scope>
    <source>
        <strain evidence="2">MM-2020</strain>
        <tissue evidence="2">Muscle</tissue>
    </source>
</reference>
<gene>
    <name evidence="2" type="ORF">KIL84_014588</name>
</gene>
<feature type="transmembrane region" description="Helical" evidence="1">
    <location>
        <begin position="18"/>
        <end position="39"/>
    </location>
</feature>
<accession>A0A9D4B0W3</accession>
<organism evidence="2 3">
    <name type="scientific">Mauremys mutica</name>
    <name type="common">yellowpond turtle</name>
    <dbReference type="NCBI Taxonomy" id="74926"/>
    <lineage>
        <taxon>Eukaryota</taxon>
        <taxon>Metazoa</taxon>
        <taxon>Chordata</taxon>
        <taxon>Craniata</taxon>
        <taxon>Vertebrata</taxon>
        <taxon>Euteleostomi</taxon>
        <taxon>Archelosauria</taxon>
        <taxon>Testudinata</taxon>
        <taxon>Testudines</taxon>
        <taxon>Cryptodira</taxon>
        <taxon>Durocryptodira</taxon>
        <taxon>Testudinoidea</taxon>
        <taxon>Geoemydidae</taxon>
        <taxon>Geoemydinae</taxon>
        <taxon>Mauremys</taxon>
    </lineage>
</organism>